<dbReference type="AlphaFoldDB" id="A0A1Y1VLX5"/>
<feature type="repeat" description="PPR" evidence="5">
    <location>
        <begin position="929"/>
        <end position="960"/>
    </location>
</feature>
<dbReference type="InterPro" id="IPR002885">
    <property type="entry name" value="PPR_rpt"/>
</dbReference>
<evidence type="ECO:0000256" key="6">
    <source>
        <dbReference type="SAM" id="MobiDB-lite"/>
    </source>
</evidence>
<evidence type="ECO:0000256" key="3">
    <source>
        <dbReference type="ARBA" id="ARBA00044493"/>
    </source>
</evidence>
<proteinExistence type="inferred from homology"/>
<feature type="compositionally biased region" description="Low complexity" evidence="6">
    <location>
        <begin position="178"/>
        <end position="190"/>
    </location>
</feature>
<dbReference type="OrthoDB" id="2132482at2759"/>
<accession>A0A1Y1VLX5</accession>
<evidence type="ECO:0000256" key="4">
    <source>
        <dbReference type="ARBA" id="ARBA00044511"/>
    </source>
</evidence>
<evidence type="ECO:0000313" key="7">
    <source>
        <dbReference type="EMBL" id="ORX59918.1"/>
    </source>
</evidence>
<dbReference type="NCBIfam" id="TIGR00756">
    <property type="entry name" value="PPR"/>
    <property type="match status" value="6"/>
</dbReference>
<name>A0A1Y1VLX5_9FUNG</name>
<comment type="similarity">
    <text evidence="1">Belongs to the CCM1 family.</text>
</comment>
<keyword evidence="2" id="KW-0677">Repeat</keyword>
<feature type="compositionally biased region" description="Polar residues" evidence="6">
    <location>
        <begin position="198"/>
        <end position="212"/>
    </location>
</feature>
<sequence>MSFFEPIIPRLPNLASNIAPQLLPTIYSGSTHSIKPNQLYQNDYDHSNLARQNQVPNNVPINNAPINNQTINNPNFLAANVANNGNDNKQEPSQNNHYYTPGKPTNGINYFSSIPENTKLLNQVLPFTLNNEGGNSNGSNFGYYSPLLDYQNQNIHMPINNTNVPFYSPLPDYISQKTSNSNVSFSSPSNAPKVSHPLSHQQLPTTPLNPQKNTVLGSIDSILKRESQHTSIPYRNNFDYLAPSLFDNNYSKNGNNTNTNISQTLISSTVGDVIEDIVKARAQNNKPFPSAIGSEIKQKKMSKATSLDSKIKEDIDKNKTYFDDFNSLINKKSKNEKPIQQNMIASAFSKSMLDSKNITDYISYNAINDNGALHQNSYNSNFLAANLLDNFIEIKEVNGMSEMKENEVLNSTGMRKLTKNAKVKKGKNDKKLAMKGKKKNYFNKTLESKKINEPIESNQDMFFQSKVGKENASPKNKIINKTRSNNIKTGITSPHLTSKSNVKNVLTNVSQVQLNMRKALTDRNDKLAWQYYKEIVESGNYKCLTRTDFSRILRILRNERGPVKSPNNLNEMVQIIEYIKEVGYQPNHGDFTTMIAAFGRSHQLVKALTYFEEMKQANLEPDIFTYNTLIDVYGKNKELSSAVKIFNEMKEKKLKPTLATYNILISAHGLNEDPKGAKHWFDQVINDSTLSANEITYSNIMDAYARVGDVDNTIKYLNEMLTKKITPSLGHYNSLVLVYTKVGNIEKATEMLKEMKSKGMEPSPHIYSLLMNAYGENDDITGAFDILNNHHKKPGRSMYHTMIQLYGKRGNLIESWKTLSQMIQQYITPTPLTWRILASCHGDNPCINYWAKQVNITPTAAMYNHFLEYYSKQPNIKAVDMLFQEMIAQNFTPTIETYNSILHAHSILGDSESVFKIYSELEKAKLEPNLYTYNIILKVYAKIGDSESAMKLFENEIIPKEKYGVIPDAFTYNALLESFKENFDNSAFKYLDDMKAKGLAPVPHRDTAIMKAIHASNNLN</sequence>
<feature type="region of interest" description="Disordered" evidence="6">
    <location>
        <begin position="178"/>
        <end position="212"/>
    </location>
</feature>
<comment type="caution">
    <text evidence="7">The sequence shown here is derived from an EMBL/GenBank/DDBJ whole genome shotgun (WGS) entry which is preliminary data.</text>
</comment>
<dbReference type="STRING" id="1754191.A0A1Y1VLX5"/>
<feature type="repeat" description="PPR" evidence="5">
    <location>
        <begin position="894"/>
        <end position="928"/>
    </location>
</feature>
<dbReference type="Proteomes" id="UP000193719">
    <property type="component" value="Unassembled WGS sequence"/>
</dbReference>
<evidence type="ECO:0000256" key="5">
    <source>
        <dbReference type="PROSITE-ProRule" id="PRU00708"/>
    </source>
</evidence>
<dbReference type="Pfam" id="PF01535">
    <property type="entry name" value="PPR"/>
    <property type="match status" value="1"/>
</dbReference>
<keyword evidence="7" id="KW-0808">Transferase</keyword>
<dbReference type="SUPFAM" id="SSF81901">
    <property type="entry name" value="HCP-like"/>
    <property type="match status" value="1"/>
</dbReference>
<dbReference type="GO" id="GO:0016740">
    <property type="term" value="F:transferase activity"/>
    <property type="evidence" value="ECO:0007669"/>
    <property type="project" value="UniProtKB-KW"/>
</dbReference>
<dbReference type="PROSITE" id="PS51375">
    <property type="entry name" value="PPR"/>
    <property type="match status" value="7"/>
</dbReference>
<dbReference type="Pfam" id="PF13812">
    <property type="entry name" value="PPR_3"/>
    <property type="match status" value="3"/>
</dbReference>
<reference evidence="7 8" key="2">
    <citation type="submission" date="2016-08" db="EMBL/GenBank/DDBJ databases">
        <title>Pervasive Adenine N6-methylation of Active Genes in Fungi.</title>
        <authorList>
            <consortium name="DOE Joint Genome Institute"/>
            <person name="Mondo S.J."/>
            <person name="Dannebaum R.O."/>
            <person name="Kuo R.C."/>
            <person name="Labutti K."/>
            <person name="Haridas S."/>
            <person name="Kuo A."/>
            <person name="Salamov A."/>
            <person name="Ahrendt S.R."/>
            <person name="Lipzen A."/>
            <person name="Sullivan W."/>
            <person name="Andreopoulos W.B."/>
            <person name="Clum A."/>
            <person name="Lindquist E."/>
            <person name="Daum C."/>
            <person name="Ramamoorthy G.K."/>
            <person name="Gryganskyi A."/>
            <person name="Culley D."/>
            <person name="Magnuson J.K."/>
            <person name="James T.Y."/>
            <person name="O'Malley M.A."/>
            <person name="Stajich J.E."/>
            <person name="Spatafora J.W."/>
            <person name="Visel A."/>
            <person name="Grigoriev I.V."/>
        </authorList>
    </citation>
    <scope>NUCLEOTIDE SEQUENCE [LARGE SCALE GENOMIC DNA]</scope>
    <source>
        <strain evidence="8">finn</strain>
    </source>
</reference>
<gene>
    <name evidence="7" type="ORF">BCR36DRAFT_579364</name>
</gene>
<protein>
    <submittedName>
        <fullName evidence="7">Protein prenylyltransferase</fullName>
    </submittedName>
</protein>
<dbReference type="PANTHER" id="PTHR47447">
    <property type="entry name" value="OS03G0856100 PROTEIN"/>
    <property type="match status" value="1"/>
</dbReference>
<evidence type="ECO:0000256" key="2">
    <source>
        <dbReference type="ARBA" id="ARBA00022737"/>
    </source>
</evidence>
<feature type="repeat" description="PPR" evidence="5">
    <location>
        <begin position="795"/>
        <end position="829"/>
    </location>
</feature>
<dbReference type="PANTHER" id="PTHR47447:SF28">
    <property type="entry name" value="PENTACOTRIPEPTIDE-REPEAT REGION OF PRORP DOMAIN-CONTAINING PROTEIN"/>
    <property type="match status" value="1"/>
</dbReference>
<evidence type="ECO:0000256" key="1">
    <source>
        <dbReference type="ARBA" id="ARBA00006192"/>
    </source>
</evidence>
<dbReference type="Gene3D" id="1.25.40.10">
    <property type="entry name" value="Tetratricopeptide repeat domain"/>
    <property type="match status" value="3"/>
</dbReference>
<organism evidence="7 8">
    <name type="scientific">Piromyces finnis</name>
    <dbReference type="NCBI Taxonomy" id="1754191"/>
    <lineage>
        <taxon>Eukaryota</taxon>
        <taxon>Fungi</taxon>
        <taxon>Fungi incertae sedis</taxon>
        <taxon>Chytridiomycota</taxon>
        <taxon>Chytridiomycota incertae sedis</taxon>
        <taxon>Neocallimastigomycetes</taxon>
        <taxon>Neocallimastigales</taxon>
        <taxon>Neocallimastigaceae</taxon>
        <taxon>Piromyces</taxon>
    </lineage>
</organism>
<reference evidence="7 8" key="1">
    <citation type="submission" date="2016-08" db="EMBL/GenBank/DDBJ databases">
        <title>Genomes of anaerobic fungi encode conserved fungal cellulosomes for biomass hydrolysis.</title>
        <authorList>
            <consortium name="DOE Joint Genome Institute"/>
            <person name="Haitjema C.H."/>
            <person name="Gilmore S.P."/>
            <person name="Henske J.K."/>
            <person name="Solomon K.V."/>
            <person name="De Groot R."/>
            <person name="Kuo A."/>
            <person name="Mondo S.J."/>
            <person name="Salamov A.A."/>
            <person name="Labutti K."/>
            <person name="Zhao Z."/>
            <person name="Chiniquy J."/>
            <person name="Barry K."/>
            <person name="Brewer H.M."/>
            <person name="Purvine S.O."/>
            <person name="Wright A.T."/>
            <person name="Boxma B."/>
            <person name="Van Alen T."/>
            <person name="Hackstein J.H."/>
            <person name="Baker S.E."/>
            <person name="Grigoriev I.V."/>
            <person name="O'Malley M.A."/>
        </authorList>
    </citation>
    <scope>NUCLEOTIDE SEQUENCE [LARGE SCALE GENOMIC DNA]</scope>
    <source>
        <strain evidence="8">finn</strain>
    </source>
</reference>
<evidence type="ECO:0000313" key="8">
    <source>
        <dbReference type="Proteomes" id="UP000193719"/>
    </source>
</evidence>
<feature type="repeat" description="PPR" evidence="5">
    <location>
        <begin position="587"/>
        <end position="621"/>
    </location>
</feature>
<comment type="subunit">
    <text evidence="4">Binds to mitochondrial small subunit 15S rRNA.</text>
</comment>
<comment type="function">
    <text evidence="3">Regulates mitochondrial small subunit maturation by controlling 15S rRNA 5'-end processing. Localizes to the 5' precursor of the 15S rRNA in a position that is subsequently occupied by mS47 in the mature yeast mtSSU. Uses structure and sequence-specific RNA recognition, binding to a single-stranded region of the precursor and specifically recognizing bases -6 to -1. The exchange of Ccm1 for mS47 is coupled to the irreversible removal of precursor rRNA that is accompanied by conformational changes of the mitoribosomal proteins uS5m and mS26. These conformational changes signal completion of 5'-end rRNA processing through protection of the mature 5'-end of the 15S rRNA and stabilization of mS47. The removal of the 5' precursor together with the dissociation of Ccm1 may be catalyzed by the 5'-3' exoribonuclease Pet127. Involved in the specific removal of group I introns in mitochondrial encoded transcripts.</text>
</comment>
<keyword evidence="8" id="KW-1185">Reference proteome</keyword>
<feature type="repeat" description="PPR" evidence="5">
    <location>
        <begin position="728"/>
        <end position="762"/>
    </location>
</feature>
<dbReference type="EMBL" id="MCFH01000002">
    <property type="protein sequence ID" value="ORX59918.1"/>
    <property type="molecule type" value="Genomic_DNA"/>
</dbReference>
<dbReference type="InterPro" id="IPR011990">
    <property type="entry name" value="TPR-like_helical_dom_sf"/>
</dbReference>
<feature type="repeat" description="PPR" evidence="5">
    <location>
        <begin position="622"/>
        <end position="656"/>
    </location>
</feature>
<feature type="repeat" description="PPR" evidence="5">
    <location>
        <begin position="693"/>
        <end position="727"/>
    </location>
</feature>